<dbReference type="AlphaFoldDB" id="A0A1Y1QNA8"/>
<comment type="caution">
    <text evidence="2">The sequence shown here is derived from an EMBL/GenBank/DDBJ whole genome shotgun (WGS) entry which is preliminary data.</text>
</comment>
<feature type="domain" description="Antitoxin FitA-like ribbon-helix-helix" evidence="1">
    <location>
        <begin position="2"/>
        <end position="39"/>
    </location>
</feature>
<proteinExistence type="predicted"/>
<protein>
    <recommendedName>
        <fullName evidence="1">Antitoxin FitA-like ribbon-helix-helix domain-containing protein</fullName>
    </recommendedName>
</protein>
<dbReference type="GO" id="GO:0006355">
    <property type="term" value="P:regulation of DNA-templated transcription"/>
    <property type="evidence" value="ECO:0007669"/>
    <property type="project" value="InterPro"/>
</dbReference>
<dbReference type="SUPFAM" id="SSF47598">
    <property type="entry name" value="Ribbon-helix-helix"/>
    <property type="match status" value="1"/>
</dbReference>
<name>A0A1Y1QNA8_9GAMM</name>
<evidence type="ECO:0000313" key="3">
    <source>
        <dbReference type="Proteomes" id="UP000192491"/>
    </source>
</evidence>
<evidence type="ECO:0000313" key="2">
    <source>
        <dbReference type="EMBL" id="OQX09675.1"/>
    </source>
</evidence>
<gene>
    <name evidence="2" type="ORF">BWK73_22180</name>
</gene>
<evidence type="ECO:0000259" key="1">
    <source>
        <dbReference type="Pfam" id="PF22513"/>
    </source>
</evidence>
<sequence length="89" mass="9868">MATLSVRNLPDEVQSVLRQRAAQAGVSMEAEVRSILIRACTALPPGGERLSGVLANIQRWSRQLPGMVASHSAVDDFLAERRRERAKEW</sequence>
<dbReference type="Proteomes" id="UP000192491">
    <property type="component" value="Unassembled WGS sequence"/>
</dbReference>
<organism evidence="2 3">
    <name type="scientific">Thiothrix lacustris</name>
    <dbReference type="NCBI Taxonomy" id="525917"/>
    <lineage>
        <taxon>Bacteria</taxon>
        <taxon>Pseudomonadati</taxon>
        <taxon>Pseudomonadota</taxon>
        <taxon>Gammaproteobacteria</taxon>
        <taxon>Thiotrichales</taxon>
        <taxon>Thiotrichaceae</taxon>
        <taxon>Thiothrix</taxon>
    </lineage>
</organism>
<dbReference type="InterPro" id="IPR053853">
    <property type="entry name" value="FitA-like_RHH"/>
</dbReference>
<accession>A0A1Y1QNA8</accession>
<dbReference type="EMBL" id="MTEJ01000136">
    <property type="protein sequence ID" value="OQX09675.1"/>
    <property type="molecule type" value="Genomic_DNA"/>
</dbReference>
<dbReference type="Gene3D" id="1.10.1220.10">
    <property type="entry name" value="Met repressor-like"/>
    <property type="match status" value="1"/>
</dbReference>
<reference evidence="2 3" key="1">
    <citation type="submission" date="2017-01" db="EMBL/GenBank/DDBJ databases">
        <title>Novel large sulfur bacteria in the metagenomes of groundwater-fed chemosynthetic microbial mats in the Lake Huron basin.</title>
        <authorList>
            <person name="Sharrar A.M."/>
            <person name="Flood B.E."/>
            <person name="Bailey J.V."/>
            <person name="Jones D.S."/>
            <person name="Biddanda B."/>
            <person name="Ruberg S.A."/>
            <person name="Marcus D.N."/>
            <person name="Dick G.J."/>
        </authorList>
    </citation>
    <scope>NUCLEOTIDE SEQUENCE [LARGE SCALE GENOMIC DNA]</scope>
    <source>
        <strain evidence="2">A8</strain>
    </source>
</reference>
<dbReference type="InterPro" id="IPR010985">
    <property type="entry name" value="Ribbon_hlx_hlx"/>
</dbReference>
<dbReference type="InterPro" id="IPR013321">
    <property type="entry name" value="Arc_rbn_hlx_hlx"/>
</dbReference>
<dbReference type="Pfam" id="PF22513">
    <property type="entry name" value="FitA-like_RHH"/>
    <property type="match status" value="1"/>
</dbReference>